<dbReference type="EMBL" id="LR215973">
    <property type="protein sequence ID" value="VFA96287.1"/>
    <property type="molecule type" value="Genomic_DNA"/>
</dbReference>
<dbReference type="InterPro" id="IPR044946">
    <property type="entry name" value="Restrct_endonuc_typeI_TRD_sf"/>
</dbReference>
<dbReference type="SUPFAM" id="SSF116734">
    <property type="entry name" value="DNA methylase specificity domain"/>
    <property type="match status" value="2"/>
</dbReference>
<sequence>MSKTYTQYVDSGVSWLGRIPASWTTKPLWSMFERIKDVGHPDEQMLSVFRDYGVVAKDSRDNLNKTAENRNIYQLVHPGWLVTNRMKAWQGSVGISGLRGIVSGHYICFAPRHDADSRYLNWLFRSAAYTAGYALQSRGVRIGQAEIDNDLYRAMPVLLPPIDEQRNIADYLDRETTRVDTLIEEQQRLIEMLRERRDSVWAACVEEARHLGRPAAVRRVIESIVDGPFGSSLTSAHYSDEGARVIRLGNIGVNEFKNGDAAFIPLDYAKKLEAHTVAQGDVVVAGLGDDKMPLGRAAVVPAALGPAIVKADCYRLRPNERVGAAYLAWVMSAPQTRSQIMMLARGSTRARLNTRVVQQVEIPLPGRDTQDALVARSNAETANIDRLIAESERFVELARERRAALITAAVTGQIDVRDIS</sequence>
<protein>
    <submittedName>
        <fullName evidence="3">EcoKI restriction-modification system protein HsdS</fullName>
    </submittedName>
</protein>
<evidence type="ECO:0000313" key="3">
    <source>
        <dbReference type="EMBL" id="VFA96287.1"/>
    </source>
</evidence>
<organism evidence="3 4">
    <name type="scientific">Nocardia cyriacigeorgica</name>
    <dbReference type="NCBI Taxonomy" id="135487"/>
    <lineage>
        <taxon>Bacteria</taxon>
        <taxon>Bacillati</taxon>
        <taxon>Actinomycetota</taxon>
        <taxon>Actinomycetes</taxon>
        <taxon>Mycobacteriales</taxon>
        <taxon>Nocardiaceae</taxon>
        <taxon>Nocardia</taxon>
    </lineage>
</organism>
<dbReference type="Gene3D" id="3.90.220.20">
    <property type="entry name" value="DNA methylase specificity domains"/>
    <property type="match status" value="2"/>
</dbReference>
<evidence type="ECO:0000313" key="4">
    <source>
        <dbReference type="Proteomes" id="UP000290439"/>
    </source>
</evidence>
<dbReference type="PANTHER" id="PTHR43140">
    <property type="entry name" value="TYPE-1 RESTRICTION ENZYME ECOKI SPECIFICITY PROTEIN"/>
    <property type="match status" value="1"/>
</dbReference>
<evidence type="ECO:0000256" key="2">
    <source>
        <dbReference type="ARBA" id="ARBA00023125"/>
    </source>
</evidence>
<dbReference type="RefSeq" id="WP_130915496.1">
    <property type="nucleotide sequence ID" value="NZ_LR215973.1"/>
</dbReference>
<gene>
    <name evidence="3" type="ORF">NCTC10797_00036</name>
</gene>
<dbReference type="PANTHER" id="PTHR43140:SF1">
    <property type="entry name" value="TYPE I RESTRICTION ENZYME ECOKI SPECIFICITY SUBUNIT"/>
    <property type="match status" value="1"/>
</dbReference>
<dbReference type="GO" id="GO:0003677">
    <property type="term" value="F:DNA binding"/>
    <property type="evidence" value="ECO:0007669"/>
    <property type="project" value="UniProtKB-KW"/>
</dbReference>
<keyword evidence="2" id="KW-0238">DNA-binding</keyword>
<accession>A0A4U8W2X7</accession>
<reference evidence="3 4" key="1">
    <citation type="submission" date="2019-02" db="EMBL/GenBank/DDBJ databases">
        <authorList>
            <consortium name="Pathogen Informatics"/>
        </authorList>
    </citation>
    <scope>NUCLEOTIDE SEQUENCE [LARGE SCALE GENOMIC DNA]</scope>
    <source>
        <strain evidence="3 4">3012STDY6756504</strain>
    </source>
</reference>
<dbReference type="Proteomes" id="UP000290439">
    <property type="component" value="Chromosome"/>
</dbReference>
<dbReference type="InterPro" id="IPR051212">
    <property type="entry name" value="Type-I_RE_S_subunit"/>
</dbReference>
<name>A0A4U8W2X7_9NOCA</name>
<dbReference type="GO" id="GO:0009307">
    <property type="term" value="P:DNA restriction-modification system"/>
    <property type="evidence" value="ECO:0007669"/>
    <property type="project" value="UniProtKB-KW"/>
</dbReference>
<evidence type="ECO:0000256" key="1">
    <source>
        <dbReference type="ARBA" id="ARBA00022747"/>
    </source>
</evidence>
<dbReference type="AlphaFoldDB" id="A0A4U8W2X7"/>
<dbReference type="REBASE" id="301944">
    <property type="entry name" value="S.Ncy6504II"/>
</dbReference>
<keyword evidence="1" id="KW-0680">Restriction system</keyword>
<proteinExistence type="predicted"/>